<dbReference type="EMBL" id="LK391707">
    <property type="protein sequence ID" value="CDR93955.1"/>
    <property type="molecule type" value="Genomic_DNA"/>
</dbReference>
<dbReference type="PROSITE" id="PS51455">
    <property type="entry name" value="PIPK"/>
    <property type="match status" value="1"/>
</dbReference>
<dbReference type="Gene3D" id="3.30.810.10">
    <property type="entry name" value="2-Layer Sandwich"/>
    <property type="match status" value="1"/>
</dbReference>
<gene>
    <name evidence="5" type="ORF">BBBOND_0102795</name>
</gene>
<dbReference type="InterPro" id="IPR027484">
    <property type="entry name" value="PInositol-4-P-5-kinase_N"/>
</dbReference>
<feature type="region of interest" description="Disordered" evidence="3">
    <location>
        <begin position="257"/>
        <end position="278"/>
    </location>
</feature>
<keyword evidence="1" id="KW-0106">Calcium</keyword>
<dbReference type="InterPro" id="IPR011992">
    <property type="entry name" value="EF-hand-dom_pair"/>
</dbReference>
<dbReference type="InterPro" id="IPR018247">
    <property type="entry name" value="EF_Hand_1_Ca_BS"/>
</dbReference>
<protein>
    <recommendedName>
        <fullName evidence="4">PIPK domain-containing protein</fullName>
    </recommendedName>
</protein>
<sequence length="661" mass="75929">MPFCAPRRRGLPARVPVEHLLEVLKDLNCSRVGVKSIYERFRRLAPTGLISLPKFRESLGLLGLFGKLLAESLFFAFDYDNDGFLNVVDFTRAVLIMLIGSDKRRLELSFRILQTPSRQEAGTISMKEGDAPPEPSGIDLKSFTRIVNDIRTTRNVLTGQSVPNPSPEHVENVFKKNSSICIDGVARITQHDFERAVHCSKEFVELMGAPCRRYAVEASIVPGKLPVEISPACRPFTKCGSEDFNLRRQRTYINRTTQHRRRYHDSDTDESLPLKSQGVSRPWLSPRRGLAVYFGHERWNDVINVMVGLGLTARKDIGDVTRELIPADFTDKVTLSILPDTISGLMPSLKFVEHDDRHQFRRDDDPNKIIFTEHAPLVFKRLRKLMNLSEDEYIQSVGPEHLVGNMMLGNLSTLSELLSEGNSGALFYFTANGRLVLKTVTRQTAEFVQRWLPSYYEHMRDNPQTLITRLVGLFSITQCKRGGSTTYFIIMNNVFYSSVAIHRRFDLKGSWVGRSVPLHERKDHTVALKDLDMVELEEFMELSESRSSALFETLQRDVDFLSKSMLMDYSLLLGIHYRSMSDDDVNWQQDPDPRQMSCFMGKNRDRLYFVGLIDVLTEWDVRKRLEYAWRRLRTFNNPGVSCTPPERYAERFVSFMKSRVA</sequence>
<dbReference type="SMART" id="SM00330">
    <property type="entry name" value="PIPKc"/>
    <property type="match status" value="1"/>
</dbReference>
<keyword evidence="2" id="KW-0067">ATP-binding</keyword>
<dbReference type="OMA" id="MNNVFYS"/>
<keyword evidence="6" id="KW-1185">Reference proteome</keyword>
<keyword evidence="2" id="KW-0808">Transferase</keyword>
<proteinExistence type="predicted"/>
<keyword evidence="2" id="KW-0418">Kinase</keyword>
<dbReference type="InterPro" id="IPR023610">
    <property type="entry name" value="PInositol-4/5-P-5/4-kinase"/>
</dbReference>
<dbReference type="SUPFAM" id="SSF47473">
    <property type="entry name" value="EF-hand"/>
    <property type="match status" value="1"/>
</dbReference>
<evidence type="ECO:0000256" key="3">
    <source>
        <dbReference type="SAM" id="MobiDB-lite"/>
    </source>
</evidence>
<dbReference type="PANTHER" id="PTHR23086">
    <property type="entry name" value="PHOSPHATIDYLINOSITOL-4-PHOSPHATE 5-KINASE"/>
    <property type="match status" value="1"/>
</dbReference>
<dbReference type="KEGG" id="bbig:BBBOND_0102795"/>
<dbReference type="GO" id="GO:0005524">
    <property type="term" value="F:ATP binding"/>
    <property type="evidence" value="ECO:0007669"/>
    <property type="project" value="UniProtKB-UniRule"/>
</dbReference>
<dbReference type="VEuPathDB" id="PiroplasmaDB:BBBOND_0102795"/>
<dbReference type="GO" id="GO:0016308">
    <property type="term" value="F:1-phosphatidylinositol-4-phosphate 5-kinase activity"/>
    <property type="evidence" value="ECO:0007669"/>
    <property type="project" value="TreeGrafter"/>
</dbReference>
<dbReference type="CDD" id="cd00139">
    <property type="entry name" value="PIPKc"/>
    <property type="match status" value="1"/>
</dbReference>
<dbReference type="RefSeq" id="XP_012766141.1">
    <property type="nucleotide sequence ID" value="XM_012910687.1"/>
</dbReference>
<dbReference type="SUPFAM" id="SSF56104">
    <property type="entry name" value="SAICAR synthase-like"/>
    <property type="match status" value="1"/>
</dbReference>
<feature type="domain" description="PIPK" evidence="4">
    <location>
        <begin position="313"/>
        <end position="660"/>
    </location>
</feature>
<evidence type="ECO:0000313" key="6">
    <source>
        <dbReference type="Proteomes" id="UP000033188"/>
    </source>
</evidence>
<dbReference type="GO" id="GO:0046854">
    <property type="term" value="P:phosphatidylinositol phosphate biosynthetic process"/>
    <property type="evidence" value="ECO:0007669"/>
    <property type="project" value="TreeGrafter"/>
</dbReference>
<dbReference type="GO" id="GO:0005886">
    <property type="term" value="C:plasma membrane"/>
    <property type="evidence" value="ECO:0007669"/>
    <property type="project" value="TreeGrafter"/>
</dbReference>
<dbReference type="PANTHER" id="PTHR23086:SF8">
    <property type="entry name" value="PHOSPHATIDYLINOSITOL 5-PHOSPHATE 4-KINASE, ISOFORM A"/>
    <property type="match status" value="1"/>
</dbReference>
<accession>A0A061D898</accession>
<evidence type="ECO:0000313" key="5">
    <source>
        <dbReference type="EMBL" id="CDR93955.1"/>
    </source>
</evidence>
<dbReference type="InterPro" id="IPR002498">
    <property type="entry name" value="PInositol-4-P-4/5-kinase_core"/>
</dbReference>
<evidence type="ECO:0000256" key="1">
    <source>
        <dbReference type="ARBA" id="ARBA00022837"/>
    </source>
</evidence>
<evidence type="ECO:0000256" key="2">
    <source>
        <dbReference type="PROSITE-ProRule" id="PRU00781"/>
    </source>
</evidence>
<dbReference type="Pfam" id="PF01504">
    <property type="entry name" value="PIP5K"/>
    <property type="match status" value="1"/>
</dbReference>
<evidence type="ECO:0000259" key="4">
    <source>
        <dbReference type="PROSITE" id="PS51455"/>
    </source>
</evidence>
<organism evidence="5 6">
    <name type="scientific">Babesia bigemina</name>
    <dbReference type="NCBI Taxonomy" id="5866"/>
    <lineage>
        <taxon>Eukaryota</taxon>
        <taxon>Sar</taxon>
        <taxon>Alveolata</taxon>
        <taxon>Apicomplexa</taxon>
        <taxon>Aconoidasida</taxon>
        <taxon>Piroplasmida</taxon>
        <taxon>Babesiidae</taxon>
        <taxon>Babesia</taxon>
    </lineage>
</organism>
<reference evidence="6" key="1">
    <citation type="journal article" date="2014" name="Nucleic Acids Res.">
        <title>The evolutionary dynamics of variant antigen genes in Babesia reveal a history of genomic innovation underlying host-parasite interaction.</title>
        <authorList>
            <person name="Jackson A.P."/>
            <person name="Otto T.D."/>
            <person name="Darby A."/>
            <person name="Ramaprasad A."/>
            <person name="Xia D."/>
            <person name="Echaide I.E."/>
            <person name="Farber M."/>
            <person name="Gahlot S."/>
            <person name="Gamble J."/>
            <person name="Gupta D."/>
            <person name="Gupta Y."/>
            <person name="Jackson L."/>
            <person name="Malandrin L."/>
            <person name="Malas T.B."/>
            <person name="Moussa E."/>
            <person name="Nair M."/>
            <person name="Reid A.J."/>
            <person name="Sanders M."/>
            <person name="Sharma J."/>
            <person name="Tracey A."/>
            <person name="Quail M.A."/>
            <person name="Weir W."/>
            <person name="Wastling J.M."/>
            <person name="Hall N."/>
            <person name="Willadsen P."/>
            <person name="Lingelbach K."/>
            <person name="Shiels B."/>
            <person name="Tait A."/>
            <person name="Berriman M."/>
            <person name="Allred D.R."/>
            <person name="Pain A."/>
        </authorList>
    </citation>
    <scope>NUCLEOTIDE SEQUENCE [LARGE SCALE GENOMIC DNA]</scope>
    <source>
        <strain evidence="6">Bond</strain>
    </source>
</reference>
<dbReference type="STRING" id="5866.A0A061D898"/>
<dbReference type="Proteomes" id="UP000033188">
    <property type="component" value="Chromosome 1"/>
</dbReference>
<dbReference type="InterPro" id="IPR027483">
    <property type="entry name" value="PInositol-4-P-4/5-kinase_C_sf"/>
</dbReference>
<dbReference type="Gene3D" id="1.10.238.10">
    <property type="entry name" value="EF-hand"/>
    <property type="match status" value="1"/>
</dbReference>
<dbReference type="AlphaFoldDB" id="A0A061D898"/>
<dbReference type="Gene3D" id="3.30.800.10">
    <property type="entry name" value="Phosphatidylinositol Phosphate Kinase II Beta"/>
    <property type="match status" value="1"/>
</dbReference>
<name>A0A061D898_BABBI</name>
<dbReference type="OrthoDB" id="2129491at2759"/>
<dbReference type="GeneID" id="24562496"/>
<keyword evidence="2" id="KW-0547">Nucleotide-binding</keyword>
<dbReference type="PROSITE" id="PS00018">
    <property type="entry name" value="EF_HAND_1"/>
    <property type="match status" value="1"/>
</dbReference>